<dbReference type="PANTHER" id="PTHR30408">
    <property type="entry name" value="TYPE-1 RESTRICTION ENZYME ECOKI SPECIFICITY PROTEIN"/>
    <property type="match status" value="1"/>
</dbReference>
<comment type="caution">
    <text evidence="5">The sequence shown here is derived from an EMBL/GenBank/DDBJ whole genome shotgun (WGS) entry which is preliminary data.</text>
</comment>
<feature type="domain" description="Type I restriction modification DNA specificity" evidence="4">
    <location>
        <begin position="2"/>
        <end position="157"/>
    </location>
</feature>
<keyword evidence="5" id="KW-0540">Nuclease</keyword>
<evidence type="ECO:0000256" key="3">
    <source>
        <dbReference type="ARBA" id="ARBA00023125"/>
    </source>
</evidence>
<dbReference type="InterPro" id="IPR044946">
    <property type="entry name" value="Restrct_endonuc_typeI_TRD_sf"/>
</dbReference>
<protein>
    <submittedName>
        <fullName evidence="5">Restriction endonuclease subunit S</fullName>
        <ecNumber evidence="5">3.1.21.-</ecNumber>
    </submittedName>
</protein>
<dbReference type="GO" id="GO:0004519">
    <property type="term" value="F:endonuclease activity"/>
    <property type="evidence" value="ECO:0007669"/>
    <property type="project" value="UniProtKB-KW"/>
</dbReference>
<dbReference type="PANTHER" id="PTHR30408:SF13">
    <property type="entry name" value="TYPE I RESTRICTION ENZYME HINDI SPECIFICITY SUBUNIT"/>
    <property type="match status" value="1"/>
</dbReference>
<keyword evidence="5" id="KW-0255">Endonuclease</keyword>
<dbReference type="EC" id="3.1.21.-" evidence="5"/>
<keyword evidence="6" id="KW-1185">Reference proteome</keyword>
<comment type="similarity">
    <text evidence="1">Belongs to the type-I restriction system S methylase family.</text>
</comment>
<evidence type="ECO:0000256" key="2">
    <source>
        <dbReference type="ARBA" id="ARBA00022747"/>
    </source>
</evidence>
<dbReference type="Proteomes" id="UP001385892">
    <property type="component" value="Unassembled WGS sequence"/>
</dbReference>
<dbReference type="InterPro" id="IPR052021">
    <property type="entry name" value="Type-I_RS_S_subunit"/>
</dbReference>
<dbReference type="Gene3D" id="1.10.287.1120">
    <property type="entry name" value="Bipartite methylase S protein"/>
    <property type="match status" value="1"/>
</dbReference>
<reference evidence="5 6" key="1">
    <citation type="submission" date="2024-03" db="EMBL/GenBank/DDBJ databases">
        <title>Novel species of the genus Variovorax.</title>
        <authorList>
            <person name="Liu Q."/>
            <person name="Xin Y.-H."/>
        </authorList>
    </citation>
    <scope>NUCLEOTIDE SEQUENCE [LARGE SCALE GENOMIC DNA]</scope>
    <source>
        <strain evidence="5 6">KACC 18900</strain>
    </source>
</reference>
<keyword evidence="3" id="KW-0238">DNA-binding</keyword>
<sequence length="419" mass="46311">MNSEWTKSTLGEFVRLQRGHDLTASEQMCGSVPVMGSAGPNGTHSEARAKGPGVVIGRSGASIGRVHYSDVDFWPHNTCLYVTDFMGNSPLFSFYLLQTLNLAAFNSGSAQPSLNRNFIYAIPVFVPGRQEQDNIVELLRALDDRITLLRETNATLEAIAQALFKSWFVDFDPVYAKQQGIAPVGMDEATAALFPGSFESTEWGPSPTGWHIKTLGEVCSVTIGGLWGKDDADSDLVQAISLRGVDLEQLRSDGFAKDAPLRWAKPAAIEKRRLSESEVLVASSGAGPCGRPLWAGGGFEAIYQKPVMFSNFVKRLECRTSAMAIYVDRLLADMRESKEIWNYINGTSVPNLDDKLLLETKRIAFPSHELLLGFEDFVRAIYRKRYSQEVRTLVTLRDTLLPRLISGQLRIPDAEALLQ</sequence>
<dbReference type="CDD" id="cd17267">
    <property type="entry name" value="RMtype1_S_EcoAO83I-TRD1-CR1_like"/>
    <property type="match status" value="1"/>
</dbReference>
<dbReference type="InterPro" id="IPR000055">
    <property type="entry name" value="Restrct_endonuc_typeI_TRD"/>
</dbReference>
<organism evidence="5 6">
    <name type="scientific">Variovorax rhizosphaerae</name>
    <dbReference type="NCBI Taxonomy" id="1836200"/>
    <lineage>
        <taxon>Bacteria</taxon>
        <taxon>Pseudomonadati</taxon>
        <taxon>Pseudomonadota</taxon>
        <taxon>Betaproteobacteria</taxon>
        <taxon>Burkholderiales</taxon>
        <taxon>Comamonadaceae</taxon>
        <taxon>Variovorax</taxon>
    </lineage>
</organism>
<evidence type="ECO:0000256" key="1">
    <source>
        <dbReference type="ARBA" id="ARBA00010923"/>
    </source>
</evidence>
<dbReference type="SUPFAM" id="SSF116734">
    <property type="entry name" value="DNA methylase specificity domain"/>
    <property type="match status" value="2"/>
</dbReference>
<dbReference type="Gene3D" id="3.90.220.20">
    <property type="entry name" value="DNA methylase specificity domains"/>
    <property type="match status" value="2"/>
</dbReference>
<dbReference type="RefSeq" id="WP_340345807.1">
    <property type="nucleotide sequence ID" value="NZ_JBBKZT010000015.1"/>
</dbReference>
<evidence type="ECO:0000313" key="6">
    <source>
        <dbReference type="Proteomes" id="UP001385892"/>
    </source>
</evidence>
<dbReference type="Pfam" id="PF01420">
    <property type="entry name" value="Methylase_S"/>
    <property type="match status" value="1"/>
</dbReference>
<evidence type="ECO:0000259" key="4">
    <source>
        <dbReference type="Pfam" id="PF01420"/>
    </source>
</evidence>
<accession>A0ABU8WU87</accession>
<keyword evidence="2" id="KW-0680">Restriction system</keyword>
<dbReference type="GO" id="GO:0016787">
    <property type="term" value="F:hydrolase activity"/>
    <property type="evidence" value="ECO:0007669"/>
    <property type="project" value="UniProtKB-KW"/>
</dbReference>
<keyword evidence="5" id="KW-0378">Hydrolase</keyword>
<gene>
    <name evidence="5" type="ORF">WKW82_27735</name>
</gene>
<proteinExistence type="inferred from homology"/>
<evidence type="ECO:0000313" key="5">
    <source>
        <dbReference type="EMBL" id="MEJ8850459.1"/>
    </source>
</evidence>
<name>A0ABU8WU87_9BURK</name>
<dbReference type="EMBL" id="JBBKZT010000015">
    <property type="protein sequence ID" value="MEJ8850459.1"/>
    <property type="molecule type" value="Genomic_DNA"/>
</dbReference>